<proteinExistence type="inferred from homology"/>
<dbReference type="PANTHER" id="PTHR35024:SF4">
    <property type="entry name" value="POLYMER-FORMING CYTOSKELETAL PROTEIN"/>
    <property type="match status" value="1"/>
</dbReference>
<dbReference type="Pfam" id="PF04519">
    <property type="entry name" value="Bactofilin"/>
    <property type="match status" value="1"/>
</dbReference>
<dbReference type="PANTHER" id="PTHR35024">
    <property type="entry name" value="HYPOTHETICAL CYTOSOLIC PROTEIN"/>
    <property type="match status" value="1"/>
</dbReference>
<name>A0ABW3IXC5_9RHOB</name>
<dbReference type="RefSeq" id="WP_386078420.1">
    <property type="nucleotide sequence ID" value="NZ_JBHTJT010000053.1"/>
</dbReference>
<gene>
    <name evidence="2" type="ORF">ACFQ2S_22685</name>
</gene>
<protein>
    <submittedName>
        <fullName evidence="2">Polymer-forming cytoskeletal protein</fullName>
    </submittedName>
</protein>
<organism evidence="2 3">
    <name type="scientific">Tropicimonas aquimaris</name>
    <dbReference type="NCBI Taxonomy" id="914152"/>
    <lineage>
        <taxon>Bacteria</taxon>
        <taxon>Pseudomonadati</taxon>
        <taxon>Pseudomonadota</taxon>
        <taxon>Alphaproteobacteria</taxon>
        <taxon>Rhodobacterales</taxon>
        <taxon>Roseobacteraceae</taxon>
        <taxon>Tropicimonas</taxon>
    </lineage>
</organism>
<evidence type="ECO:0000256" key="1">
    <source>
        <dbReference type="ARBA" id="ARBA00044755"/>
    </source>
</evidence>
<comment type="caution">
    <text evidence="2">The sequence shown here is derived from an EMBL/GenBank/DDBJ whole genome shotgun (WGS) entry which is preliminary data.</text>
</comment>
<dbReference type="Proteomes" id="UP001597108">
    <property type="component" value="Unassembled WGS sequence"/>
</dbReference>
<reference evidence="3" key="1">
    <citation type="journal article" date="2019" name="Int. J. Syst. Evol. Microbiol.">
        <title>The Global Catalogue of Microorganisms (GCM) 10K type strain sequencing project: providing services to taxonomists for standard genome sequencing and annotation.</title>
        <authorList>
            <consortium name="The Broad Institute Genomics Platform"/>
            <consortium name="The Broad Institute Genome Sequencing Center for Infectious Disease"/>
            <person name="Wu L."/>
            <person name="Ma J."/>
        </authorList>
    </citation>
    <scope>NUCLEOTIDE SEQUENCE [LARGE SCALE GENOMIC DNA]</scope>
    <source>
        <strain evidence="3">CCUG 60524</strain>
    </source>
</reference>
<evidence type="ECO:0000313" key="2">
    <source>
        <dbReference type="EMBL" id="MFD0982450.1"/>
    </source>
</evidence>
<sequence>MTQPENSSAPATSSSGNRSLLAAGAQLSGDLTVPGVLELLGKCDGKISADTIVIEVGGSADGELHASSVAIKGHFDGRIFGGDVKLQSGAKVTGEITYTTLTIESGAEVTSARFSKEQDRK</sequence>
<evidence type="ECO:0000313" key="3">
    <source>
        <dbReference type="Proteomes" id="UP001597108"/>
    </source>
</evidence>
<dbReference type="InterPro" id="IPR007607">
    <property type="entry name" value="BacA/B"/>
</dbReference>
<accession>A0ABW3IXC5</accession>
<comment type="similarity">
    <text evidence="1">Belongs to the bactofilin family.</text>
</comment>
<keyword evidence="3" id="KW-1185">Reference proteome</keyword>
<dbReference type="EMBL" id="JBHTJT010000053">
    <property type="protein sequence ID" value="MFD0982450.1"/>
    <property type="molecule type" value="Genomic_DNA"/>
</dbReference>